<dbReference type="PROSITE" id="PS50885">
    <property type="entry name" value="HAMP"/>
    <property type="match status" value="1"/>
</dbReference>
<comment type="catalytic activity">
    <reaction evidence="1">
        <text>ATP + protein L-histidine = ADP + protein N-phospho-L-histidine.</text>
        <dbReference type="EC" id="2.7.13.3"/>
    </reaction>
</comment>
<dbReference type="InterPro" id="IPR050980">
    <property type="entry name" value="2C_sensor_his_kinase"/>
</dbReference>
<evidence type="ECO:0000256" key="4">
    <source>
        <dbReference type="ARBA" id="ARBA00022475"/>
    </source>
</evidence>
<dbReference type="SUPFAM" id="SSF55874">
    <property type="entry name" value="ATPase domain of HSP90 chaperone/DNA topoisomerase II/histidine kinase"/>
    <property type="match status" value="1"/>
</dbReference>
<name>A0A0H3G026_ZYMMA</name>
<feature type="transmembrane region" description="Helical" evidence="15">
    <location>
        <begin position="15"/>
        <end position="37"/>
    </location>
</feature>
<evidence type="ECO:0000256" key="5">
    <source>
        <dbReference type="ARBA" id="ARBA00022519"/>
    </source>
</evidence>
<organism evidence="18 19">
    <name type="scientific">Zymomonas mobilis subsp. mobilis (strain ATCC 10988 / DSM 424 / LMG 404 / NCIMB 8938 / NRRL B-806 / ZM1)</name>
    <dbReference type="NCBI Taxonomy" id="555217"/>
    <lineage>
        <taxon>Bacteria</taxon>
        <taxon>Pseudomonadati</taxon>
        <taxon>Pseudomonadota</taxon>
        <taxon>Alphaproteobacteria</taxon>
        <taxon>Sphingomonadales</taxon>
        <taxon>Zymomonadaceae</taxon>
        <taxon>Zymomonas</taxon>
    </lineage>
</organism>
<evidence type="ECO:0000256" key="15">
    <source>
        <dbReference type="SAM" id="Phobius"/>
    </source>
</evidence>
<dbReference type="InterPro" id="IPR004358">
    <property type="entry name" value="Sig_transdc_His_kin-like_C"/>
</dbReference>
<dbReference type="GO" id="GO:0005524">
    <property type="term" value="F:ATP binding"/>
    <property type="evidence" value="ECO:0007669"/>
    <property type="project" value="UniProtKB-KW"/>
</dbReference>
<dbReference type="InterPro" id="IPR005467">
    <property type="entry name" value="His_kinase_dom"/>
</dbReference>
<keyword evidence="14 15" id="KW-0472">Membrane</keyword>
<evidence type="ECO:0000256" key="10">
    <source>
        <dbReference type="ARBA" id="ARBA00022777"/>
    </source>
</evidence>
<keyword evidence="8 15" id="KW-0812">Transmembrane</keyword>
<dbReference type="eggNOG" id="COG2205">
    <property type="taxonomic scope" value="Bacteria"/>
</dbReference>
<evidence type="ECO:0000256" key="8">
    <source>
        <dbReference type="ARBA" id="ARBA00022692"/>
    </source>
</evidence>
<dbReference type="SMART" id="SM00388">
    <property type="entry name" value="HisKA"/>
    <property type="match status" value="1"/>
</dbReference>
<dbReference type="PRINTS" id="PR00344">
    <property type="entry name" value="BCTRLSENSOR"/>
</dbReference>
<dbReference type="InterPro" id="IPR003661">
    <property type="entry name" value="HisK_dim/P_dom"/>
</dbReference>
<protein>
    <recommendedName>
        <fullName evidence="3">histidine kinase</fullName>
        <ecNumber evidence="3">2.7.13.3</ecNumber>
    </recommendedName>
</protein>
<dbReference type="Gene3D" id="3.30.565.10">
    <property type="entry name" value="Histidine kinase-like ATPase, C-terminal domain"/>
    <property type="match status" value="1"/>
</dbReference>
<feature type="domain" description="HAMP" evidence="17">
    <location>
        <begin position="187"/>
        <end position="238"/>
    </location>
</feature>
<evidence type="ECO:0000256" key="3">
    <source>
        <dbReference type="ARBA" id="ARBA00012438"/>
    </source>
</evidence>
<dbReference type="Pfam" id="PF00672">
    <property type="entry name" value="HAMP"/>
    <property type="match status" value="1"/>
</dbReference>
<evidence type="ECO:0000256" key="14">
    <source>
        <dbReference type="ARBA" id="ARBA00023136"/>
    </source>
</evidence>
<proteinExistence type="predicted"/>
<evidence type="ECO:0000256" key="6">
    <source>
        <dbReference type="ARBA" id="ARBA00022553"/>
    </source>
</evidence>
<feature type="domain" description="Histidine kinase" evidence="16">
    <location>
        <begin position="246"/>
        <end position="445"/>
    </location>
</feature>
<keyword evidence="4" id="KW-1003">Cell membrane</keyword>
<keyword evidence="11" id="KW-0067">ATP-binding</keyword>
<dbReference type="EMBL" id="CP002850">
    <property type="protein sequence ID" value="AEH62007.1"/>
    <property type="molecule type" value="Genomic_DNA"/>
</dbReference>
<dbReference type="PANTHER" id="PTHR44936:SF5">
    <property type="entry name" value="SENSOR HISTIDINE KINASE ENVZ"/>
    <property type="match status" value="1"/>
</dbReference>
<dbReference type="EC" id="2.7.13.3" evidence="3"/>
<dbReference type="SMART" id="SM00304">
    <property type="entry name" value="HAMP"/>
    <property type="match status" value="1"/>
</dbReference>
<dbReference type="Gene3D" id="1.10.287.130">
    <property type="match status" value="1"/>
</dbReference>
<dbReference type="InterPro" id="IPR036097">
    <property type="entry name" value="HisK_dim/P_sf"/>
</dbReference>
<dbReference type="HOGENOM" id="CLU_000445_89_27_5"/>
<keyword evidence="5" id="KW-0997">Cell inner membrane</keyword>
<dbReference type="Pfam" id="PF02518">
    <property type="entry name" value="HATPase_c"/>
    <property type="match status" value="1"/>
</dbReference>
<evidence type="ECO:0000256" key="7">
    <source>
        <dbReference type="ARBA" id="ARBA00022679"/>
    </source>
</evidence>
<keyword evidence="9" id="KW-0547">Nucleotide-binding</keyword>
<dbReference type="OrthoDB" id="9804645at2"/>
<evidence type="ECO:0000256" key="2">
    <source>
        <dbReference type="ARBA" id="ARBA00004429"/>
    </source>
</evidence>
<feature type="transmembrane region" description="Helical" evidence="15">
    <location>
        <begin position="168"/>
        <end position="190"/>
    </location>
</feature>
<keyword evidence="13" id="KW-0902">Two-component regulatory system</keyword>
<dbReference type="Pfam" id="PF00512">
    <property type="entry name" value="HisKA"/>
    <property type="match status" value="1"/>
</dbReference>
<sequence length="472" mass="53112">MRWPHNLFRQLSPGLAGRIAIVLLATMLLELLLSLVFSEEASQLTYVADATQAITERVLVARRIISQDRPSRRPMIANNFSNREIRFFWSRDQIKHIHINSDSHLVDLIQGQILSHDSQILPMDIHIDLAPKLGRDHLLGQIKLSDGSWLVFQTLVPNPAMPWLTNRLTTAIILVIGAGLVGGLIIQAFVTPLRSLSKAVAKVGDGKQHIFKETGPKELRHVAQAFNQMQMRIEHMLRERTEMLAAVSHDLRTPLARLQLRASFIEEDDIREAVEADLQEMATMIKSVLQFLRGDQDPEVKRLTDIVAIIETLVNAAKDAGKDISYEGPSHYDVTTRPLLMKRAISNLIENALHYGKKAIVRFHHDENGVYIQVDDAGPGIPEDQIEQVLQPFRRLDTARQRNTAGLGLGLATVDRTVKREEGKLSLTNLQEGGLRAEIFLPAAQNKIRKKDGGKGYYFSARKGLELLRRPK</sequence>
<evidence type="ECO:0000256" key="12">
    <source>
        <dbReference type="ARBA" id="ARBA00022989"/>
    </source>
</evidence>
<dbReference type="GO" id="GO:0005886">
    <property type="term" value="C:plasma membrane"/>
    <property type="evidence" value="ECO:0007669"/>
    <property type="project" value="UniProtKB-SubCell"/>
</dbReference>
<dbReference type="InterPro" id="IPR036890">
    <property type="entry name" value="HATPase_C_sf"/>
</dbReference>
<dbReference type="PANTHER" id="PTHR44936">
    <property type="entry name" value="SENSOR PROTEIN CREC"/>
    <property type="match status" value="1"/>
</dbReference>
<keyword evidence="10 18" id="KW-0418">Kinase</keyword>
<dbReference type="SUPFAM" id="SSF47384">
    <property type="entry name" value="Homodimeric domain of signal transducing histidine kinase"/>
    <property type="match status" value="1"/>
</dbReference>
<dbReference type="AlphaFoldDB" id="A0A0H3G026"/>
<dbReference type="Proteomes" id="UP000001494">
    <property type="component" value="Chromosome"/>
</dbReference>
<evidence type="ECO:0000313" key="18">
    <source>
        <dbReference type="EMBL" id="AEH62007.1"/>
    </source>
</evidence>
<keyword evidence="6" id="KW-0597">Phosphoprotein</keyword>
<evidence type="ECO:0000259" key="16">
    <source>
        <dbReference type="PROSITE" id="PS50109"/>
    </source>
</evidence>
<dbReference type="CDD" id="cd06225">
    <property type="entry name" value="HAMP"/>
    <property type="match status" value="1"/>
</dbReference>
<reference evidence="18 19" key="1">
    <citation type="journal article" date="2011" name="J. Bacteriol.">
        <title>Genome sequence of the ethanol-producing Zymomonas mobilis subsp. mobilis lectotype strain ATCC 10988.</title>
        <authorList>
            <person name="Pappas K.M."/>
            <person name="Kouvelis V.N."/>
            <person name="Saunders E."/>
            <person name="Brettin T.S."/>
            <person name="Bruce D."/>
            <person name="Detter C."/>
            <person name="Balakireva M."/>
            <person name="Han C.S."/>
            <person name="Savvakis G."/>
            <person name="Kyrpides N.C."/>
            <person name="Typas M.A."/>
        </authorList>
    </citation>
    <scope>NUCLEOTIDE SEQUENCE [LARGE SCALE GENOMIC DNA]</scope>
    <source>
        <strain evidence="19">ATCC 10988 / DSM 424 / CCUG 17860 / LMG 404 / NCIMB 8938 / NRRL B-806 / ZM1</strain>
    </source>
</reference>
<dbReference type="SMART" id="SM00387">
    <property type="entry name" value="HATPase_c"/>
    <property type="match status" value="1"/>
</dbReference>
<evidence type="ECO:0000256" key="13">
    <source>
        <dbReference type="ARBA" id="ARBA00023012"/>
    </source>
</evidence>
<dbReference type="KEGG" id="zmm:Zmob_0154"/>
<dbReference type="GO" id="GO:0000155">
    <property type="term" value="F:phosphorelay sensor kinase activity"/>
    <property type="evidence" value="ECO:0007669"/>
    <property type="project" value="InterPro"/>
</dbReference>
<evidence type="ECO:0000256" key="9">
    <source>
        <dbReference type="ARBA" id="ARBA00022741"/>
    </source>
</evidence>
<dbReference type="InterPro" id="IPR003594">
    <property type="entry name" value="HATPase_dom"/>
</dbReference>
<keyword evidence="7" id="KW-0808">Transferase</keyword>
<evidence type="ECO:0000256" key="11">
    <source>
        <dbReference type="ARBA" id="ARBA00022840"/>
    </source>
</evidence>
<gene>
    <name evidence="18" type="ordered locus">Zmob_0154</name>
</gene>
<comment type="subcellular location">
    <subcellularLocation>
        <location evidence="2">Cell inner membrane</location>
        <topology evidence="2">Multi-pass membrane protein</topology>
    </subcellularLocation>
</comment>
<dbReference type="PROSITE" id="PS50109">
    <property type="entry name" value="HIS_KIN"/>
    <property type="match status" value="1"/>
</dbReference>
<dbReference type="InterPro" id="IPR003660">
    <property type="entry name" value="HAMP_dom"/>
</dbReference>
<evidence type="ECO:0000313" key="19">
    <source>
        <dbReference type="Proteomes" id="UP000001494"/>
    </source>
</evidence>
<dbReference type="CDD" id="cd00082">
    <property type="entry name" value="HisKA"/>
    <property type="match status" value="1"/>
</dbReference>
<keyword evidence="12 15" id="KW-1133">Transmembrane helix</keyword>
<evidence type="ECO:0000256" key="1">
    <source>
        <dbReference type="ARBA" id="ARBA00000085"/>
    </source>
</evidence>
<evidence type="ECO:0000259" key="17">
    <source>
        <dbReference type="PROSITE" id="PS50885"/>
    </source>
</evidence>
<accession>A0A0H3G026</accession>